<reference evidence="2" key="1">
    <citation type="submission" date="2020-01" db="EMBL/GenBank/DDBJ databases">
        <authorList>
            <consortium name="DOE Joint Genome Institute"/>
            <person name="Haridas S."/>
            <person name="Albert R."/>
            <person name="Binder M."/>
            <person name="Bloem J."/>
            <person name="Labutti K."/>
            <person name="Salamov A."/>
            <person name="Andreopoulos B."/>
            <person name="Baker S.E."/>
            <person name="Barry K."/>
            <person name="Bills G."/>
            <person name="Bluhm B.H."/>
            <person name="Cannon C."/>
            <person name="Castanera R."/>
            <person name="Culley D.E."/>
            <person name="Daum C."/>
            <person name="Ezra D."/>
            <person name="Gonzalez J.B."/>
            <person name="Henrissat B."/>
            <person name="Kuo A."/>
            <person name="Liang C."/>
            <person name="Lipzen A."/>
            <person name="Lutzoni F."/>
            <person name="Magnuson J."/>
            <person name="Mondo S."/>
            <person name="Nolan M."/>
            <person name="Ohm R."/>
            <person name="Pangilinan J."/>
            <person name="Park H.-J."/>
            <person name="Ramirez L."/>
            <person name="Alfaro M."/>
            <person name="Sun H."/>
            <person name="Tritt A."/>
            <person name="Yoshinaga Y."/>
            <person name="Zwiers L.-H."/>
            <person name="Turgeon B.G."/>
            <person name="Goodwin S.B."/>
            <person name="Spatafora J.W."/>
            <person name="Crous P.W."/>
            <person name="Grigoriev I.V."/>
        </authorList>
    </citation>
    <scope>NUCLEOTIDE SEQUENCE</scope>
    <source>
        <strain evidence="2">P77</strain>
    </source>
</reference>
<feature type="compositionally biased region" description="Basic and acidic residues" evidence="1">
    <location>
        <begin position="73"/>
        <end position="90"/>
    </location>
</feature>
<protein>
    <submittedName>
        <fullName evidence="2">Uncharacterized protein</fullName>
    </submittedName>
</protein>
<dbReference type="OrthoDB" id="3761807at2759"/>
<accession>A0A6A5KR12</accession>
<dbReference type="EMBL" id="ML975261">
    <property type="protein sequence ID" value="KAF1837516.1"/>
    <property type="molecule type" value="Genomic_DNA"/>
</dbReference>
<evidence type="ECO:0000313" key="2">
    <source>
        <dbReference type="EMBL" id="KAF1837516.1"/>
    </source>
</evidence>
<name>A0A6A5KR12_9PLEO</name>
<gene>
    <name evidence="2" type="ORF">BDW02DRAFT_130507</name>
</gene>
<feature type="compositionally biased region" description="Acidic residues" evidence="1">
    <location>
        <begin position="46"/>
        <end position="60"/>
    </location>
</feature>
<feature type="compositionally biased region" description="Low complexity" evidence="1">
    <location>
        <begin position="98"/>
        <end position="110"/>
    </location>
</feature>
<feature type="region of interest" description="Disordered" evidence="1">
    <location>
        <begin position="1"/>
        <end position="136"/>
    </location>
</feature>
<evidence type="ECO:0000256" key="1">
    <source>
        <dbReference type="SAM" id="MobiDB-lite"/>
    </source>
</evidence>
<sequence>MFGRDDPSSPSSQPHLDAVSRERPPQFNWKNCGYDCGEGCEKVTEDEGDGGSDDETAVDLEEVRTSAATSHSGDTRNEDHPGTSSHEDQSLRVAHWEGSSSPLDDSSGSLQVGLYTHTDRSPELSPGSSARTRSPDPGMSYWTAGLTLPVASELPFRYFFLQTPLRLSPQYEHCRGEPASHLVVRDRTSLSFLMEQTWRGYTPAYGYISPPRVDTW</sequence>
<proteinExistence type="predicted"/>
<dbReference type="AlphaFoldDB" id="A0A6A5KR12"/>
<keyword evidence="3" id="KW-1185">Reference proteome</keyword>
<evidence type="ECO:0000313" key="3">
    <source>
        <dbReference type="Proteomes" id="UP000800040"/>
    </source>
</evidence>
<dbReference type="Proteomes" id="UP000800040">
    <property type="component" value="Unassembled WGS sequence"/>
</dbReference>
<organism evidence="2 3">
    <name type="scientific">Decorospora gaudefroyi</name>
    <dbReference type="NCBI Taxonomy" id="184978"/>
    <lineage>
        <taxon>Eukaryota</taxon>
        <taxon>Fungi</taxon>
        <taxon>Dikarya</taxon>
        <taxon>Ascomycota</taxon>
        <taxon>Pezizomycotina</taxon>
        <taxon>Dothideomycetes</taxon>
        <taxon>Pleosporomycetidae</taxon>
        <taxon>Pleosporales</taxon>
        <taxon>Pleosporineae</taxon>
        <taxon>Pleosporaceae</taxon>
        <taxon>Decorospora</taxon>
    </lineage>
</organism>